<dbReference type="AlphaFoldDB" id="A0A1Q5Q330"/>
<dbReference type="EMBL" id="MQVR01000022">
    <property type="protein sequence ID" value="OKL54244.1"/>
    <property type="molecule type" value="Genomic_DNA"/>
</dbReference>
<name>A0A1Q5Q330_9ACTO</name>
<organism evidence="1 2">
    <name type="scientific">Bowdeniella nasicola</name>
    <dbReference type="NCBI Taxonomy" id="208480"/>
    <lineage>
        <taxon>Bacteria</taxon>
        <taxon>Bacillati</taxon>
        <taxon>Actinomycetota</taxon>
        <taxon>Actinomycetes</taxon>
        <taxon>Actinomycetales</taxon>
        <taxon>Actinomycetaceae</taxon>
        <taxon>Bowdeniella</taxon>
    </lineage>
</organism>
<dbReference type="STRING" id="208480.SAMN02910418_00343"/>
<protein>
    <recommendedName>
        <fullName evidence="3">SPOR domain-containing protein</fullName>
    </recommendedName>
</protein>
<reference evidence="2" key="1">
    <citation type="submission" date="2016-12" db="EMBL/GenBank/DDBJ databases">
        <authorList>
            <person name="Meng X."/>
        </authorList>
    </citation>
    <scope>NUCLEOTIDE SEQUENCE [LARGE SCALE GENOMIC DNA]</scope>
    <source>
        <strain evidence="2">DSM 19116</strain>
    </source>
</reference>
<keyword evidence="2" id="KW-1185">Reference proteome</keyword>
<dbReference type="RefSeq" id="WP_073716327.1">
    <property type="nucleotide sequence ID" value="NZ_MQVR01000022.1"/>
</dbReference>
<proteinExistence type="predicted"/>
<evidence type="ECO:0000313" key="1">
    <source>
        <dbReference type="EMBL" id="OKL54244.1"/>
    </source>
</evidence>
<comment type="caution">
    <text evidence="1">The sequence shown here is derived from an EMBL/GenBank/DDBJ whole genome shotgun (WGS) entry which is preliminary data.</text>
</comment>
<evidence type="ECO:0000313" key="2">
    <source>
        <dbReference type="Proteomes" id="UP000185628"/>
    </source>
</evidence>
<dbReference type="Proteomes" id="UP000185628">
    <property type="component" value="Unassembled WGS sequence"/>
</dbReference>
<evidence type="ECO:0008006" key="3">
    <source>
        <dbReference type="Google" id="ProtNLM"/>
    </source>
</evidence>
<dbReference type="OrthoDB" id="3268477at2"/>
<accession>A0A1Q5Q330</accession>
<gene>
    <name evidence="1" type="ORF">BSZ39_05265</name>
</gene>
<sequence length="60" mass="6918">MATEYYYVLATGQVEEGRQTGASGRMGPYASREEAEKAMAIAKERNERWEKDDRAWNDED</sequence>